<proteinExistence type="predicted"/>
<evidence type="ECO:0000313" key="1">
    <source>
        <dbReference type="EMBL" id="KOX77303.1"/>
    </source>
</evidence>
<reference evidence="1 2" key="1">
    <citation type="submission" date="2015-07" db="EMBL/GenBank/DDBJ databases">
        <title>The genome of Melipona quadrifasciata.</title>
        <authorList>
            <person name="Pan H."/>
            <person name="Kapheim K."/>
        </authorList>
    </citation>
    <scope>NUCLEOTIDE SEQUENCE [LARGE SCALE GENOMIC DNA]</scope>
    <source>
        <strain evidence="1">0111107301</strain>
        <tissue evidence="1">Whole body</tissue>
    </source>
</reference>
<keyword evidence="2" id="KW-1185">Reference proteome</keyword>
<gene>
    <name evidence="1" type="ORF">WN51_10909</name>
</gene>
<dbReference type="Proteomes" id="UP000053105">
    <property type="component" value="Unassembled WGS sequence"/>
</dbReference>
<protein>
    <submittedName>
        <fullName evidence="1">Uncharacterized protein</fullName>
    </submittedName>
</protein>
<dbReference type="EMBL" id="KQ435733">
    <property type="protein sequence ID" value="KOX77303.1"/>
    <property type="molecule type" value="Genomic_DNA"/>
</dbReference>
<accession>A0A0M9A751</accession>
<evidence type="ECO:0000313" key="2">
    <source>
        <dbReference type="Proteomes" id="UP000053105"/>
    </source>
</evidence>
<sequence>MWKNFGLFNEASAVLCKSAERWTIATNERESFEFKDSKEFFFYCLIDQRVISKSFDQGTKQFQSEVIGVRFLFACRFKRSLSDLKIPTNFRRLTKVLLLLCKFVCTILTSQCSDTMHTEGTNV</sequence>
<dbReference type="AlphaFoldDB" id="A0A0M9A751"/>
<name>A0A0M9A751_9HYME</name>
<organism evidence="1 2">
    <name type="scientific">Melipona quadrifasciata</name>
    <dbReference type="NCBI Taxonomy" id="166423"/>
    <lineage>
        <taxon>Eukaryota</taxon>
        <taxon>Metazoa</taxon>
        <taxon>Ecdysozoa</taxon>
        <taxon>Arthropoda</taxon>
        <taxon>Hexapoda</taxon>
        <taxon>Insecta</taxon>
        <taxon>Pterygota</taxon>
        <taxon>Neoptera</taxon>
        <taxon>Endopterygota</taxon>
        <taxon>Hymenoptera</taxon>
        <taxon>Apocrita</taxon>
        <taxon>Aculeata</taxon>
        <taxon>Apoidea</taxon>
        <taxon>Anthophila</taxon>
        <taxon>Apidae</taxon>
        <taxon>Melipona</taxon>
    </lineage>
</organism>